<dbReference type="GO" id="GO:0003677">
    <property type="term" value="F:DNA binding"/>
    <property type="evidence" value="ECO:0007669"/>
    <property type="project" value="InterPro"/>
</dbReference>
<feature type="domain" description="HTH rpiR-type" evidence="2">
    <location>
        <begin position="9"/>
        <end position="85"/>
    </location>
</feature>
<sequence length="340" mass="37451">MKKPNNIPSGPARERVTNARNLSKAESEVALWVERNFDNLPFETAADLAVGAGVSEMTVSRFVRRLGYENFKAFKAAVNAEFRKSDSDEGSLRSRRIAIPDGTGSELDAQLQLELDAIVEVYRMAATPQWDAALDVVQKAQHVNITGFQGVKGTAMDFTTRLKYARPGVRFADGRSGNWSELFIEEPQTSCVIMVEVVPYAHEAVKVAELCLRRDVPLIMVTDQYSAWPRKYTPHVLSVATSTRTFLDSTAGIAALLGLFLSGITARVGAPAQDRLREMRELAAHFDPFSYEPGSQMRPILPSERKRLKGRRVFPFGSGMDIQSPLLGSVTLALTNSGSP</sequence>
<accession>A0A0F9CG00</accession>
<dbReference type="Pfam" id="PF01418">
    <property type="entry name" value="HTH_6"/>
    <property type="match status" value="1"/>
</dbReference>
<dbReference type="PANTHER" id="PTHR30514">
    <property type="entry name" value="GLUCOKINASE"/>
    <property type="match status" value="1"/>
</dbReference>
<dbReference type="GO" id="GO:0097367">
    <property type="term" value="F:carbohydrate derivative binding"/>
    <property type="evidence" value="ECO:0007669"/>
    <property type="project" value="InterPro"/>
</dbReference>
<dbReference type="Gene3D" id="1.10.10.10">
    <property type="entry name" value="Winged helix-like DNA-binding domain superfamily/Winged helix DNA-binding domain"/>
    <property type="match status" value="1"/>
</dbReference>
<protein>
    <recommendedName>
        <fullName evidence="2">HTH rpiR-type domain-containing protein</fullName>
    </recommendedName>
</protein>
<dbReference type="PANTHER" id="PTHR30514:SF18">
    <property type="entry name" value="RPIR-FAMILY TRANSCRIPTIONAL REGULATOR"/>
    <property type="match status" value="1"/>
</dbReference>
<dbReference type="InterPro" id="IPR047640">
    <property type="entry name" value="RpiR-like"/>
</dbReference>
<proteinExistence type="predicted"/>
<dbReference type="InterPro" id="IPR036388">
    <property type="entry name" value="WH-like_DNA-bd_sf"/>
</dbReference>
<name>A0A0F9CG00_9ZZZZ</name>
<comment type="caution">
    <text evidence="3">The sequence shown here is derived from an EMBL/GenBank/DDBJ whole genome shotgun (WGS) entry which is preliminary data.</text>
</comment>
<dbReference type="EMBL" id="LAZR01033446">
    <property type="protein sequence ID" value="KKL48049.1"/>
    <property type="molecule type" value="Genomic_DNA"/>
</dbReference>
<dbReference type="PROSITE" id="PS51071">
    <property type="entry name" value="HTH_RPIR"/>
    <property type="match status" value="1"/>
</dbReference>
<evidence type="ECO:0000313" key="3">
    <source>
        <dbReference type="EMBL" id="KKL48049.1"/>
    </source>
</evidence>
<evidence type="ECO:0000256" key="1">
    <source>
        <dbReference type="SAM" id="MobiDB-lite"/>
    </source>
</evidence>
<dbReference type="InterPro" id="IPR000281">
    <property type="entry name" value="HTH_RpiR"/>
</dbReference>
<organism evidence="3">
    <name type="scientific">marine sediment metagenome</name>
    <dbReference type="NCBI Taxonomy" id="412755"/>
    <lineage>
        <taxon>unclassified sequences</taxon>
        <taxon>metagenomes</taxon>
        <taxon>ecological metagenomes</taxon>
    </lineage>
</organism>
<evidence type="ECO:0000259" key="2">
    <source>
        <dbReference type="PROSITE" id="PS51071"/>
    </source>
</evidence>
<dbReference type="SUPFAM" id="SSF46689">
    <property type="entry name" value="Homeodomain-like"/>
    <property type="match status" value="1"/>
</dbReference>
<reference evidence="3" key="1">
    <citation type="journal article" date="2015" name="Nature">
        <title>Complex archaea that bridge the gap between prokaryotes and eukaryotes.</title>
        <authorList>
            <person name="Spang A."/>
            <person name="Saw J.H."/>
            <person name="Jorgensen S.L."/>
            <person name="Zaremba-Niedzwiedzka K."/>
            <person name="Martijn J."/>
            <person name="Lind A.E."/>
            <person name="van Eijk R."/>
            <person name="Schleper C."/>
            <person name="Guy L."/>
            <person name="Ettema T.J."/>
        </authorList>
    </citation>
    <scope>NUCLEOTIDE SEQUENCE</scope>
</reference>
<dbReference type="AlphaFoldDB" id="A0A0F9CG00"/>
<dbReference type="Gene3D" id="3.40.50.10490">
    <property type="entry name" value="Glucose-6-phosphate isomerase like protein, domain 1"/>
    <property type="match status" value="1"/>
</dbReference>
<dbReference type="GO" id="GO:0003700">
    <property type="term" value="F:DNA-binding transcription factor activity"/>
    <property type="evidence" value="ECO:0007669"/>
    <property type="project" value="InterPro"/>
</dbReference>
<gene>
    <name evidence="3" type="ORF">LCGC14_2329410</name>
</gene>
<dbReference type="InterPro" id="IPR009057">
    <property type="entry name" value="Homeodomain-like_sf"/>
</dbReference>
<feature type="compositionally biased region" description="Basic and acidic residues" evidence="1">
    <location>
        <begin position="12"/>
        <end position="21"/>
    </location>
</feature>
<feature type="region of interest" description="Disordered" evidence="1">
    <location>
        <begin position="1"/>
        <end position="21"/>
    </location>
</feature>